<dbReference type="PANTHER" id="PTHR22916:SF3">
    <property type="entry name" value="UDP-GLCNAC:BETAGAL BETA-1,3-N-ACETYLGLUCOSAMINYLTRANSFERASE-LIKE PROTEIN 1"/>
    <property type="match status" value="1"/>
</dbReference>
<dbReference type="GO" id="GO:0016758">
    <property type="term" value="F:hexosyltransferase activity"/>
    <property type="evidence" value="ECO:0007669"/>
    <property type="project" value="UniProtKB-ARBA"/>
</dbReference>
<dbReference type="InterPro" id="IPR001173">
    <property type="entry name" value="Glyco_trans_2-like"/>
</dbReference>
<feature type="domain" description="Glycosyltransferase 2-like" evidence="1">
    <location>
        <begin position="9"/>
        <end position="158"/>
    </location>
</feature>
<dbReference type="AlphaFoldDB" id="A0A6L6YFP0"/>
<keyword evidence="2" id="KW-0808">Transferase</keyword>
<dbReference type="SUPFAM" id="SSF53448">
    <property type="entry name" value="Nucleotide-diphospho-sugar transferases"/>
    <property type="match status" value="1"/>
</dbReference>
<dbReference type="RefSeq" id="WP_160334900.1">
    <property type="nucleotide sequence ID" value="NZ_WSRP01000010.1"/>
</dbReference>
<accession>A0A6L6YFP0</accession>
<protein>
    <submittedName>
        <fullName evidence="2">Glycosyltransferase</fullName>
    </submittedName>
</protein>
<sequence>MYSKIPLVSILVPCFNVEKYVRECLESIKNQTLTDIEVICINDGSTDSTLSILEEFAAKDCRFRIINKKNSGYGDSMNKGLDSAKGKYIGIVESDDFVEETMFEKICGEAESKNLQISRCCYNEYKQGLKTPINNDWVPKNKVFNPNENQAPFWQAPAIWSAIYDRNWLNGNNIRFLPTPGASYQDTSFAFKCYACCDRFQMINENLLNYRTDNENSSVNNPNKVFCVCDEWNEIYNFVRNMTPGRDDLLVLMPVLQYGTYKWNYERLGTKKLKNKFLRVWVKELFAHFIKGELPLHKLDSSVKTKIKGVLLKTFFNHTRSI</sequence>
<evidence type="ECO:0000313" key="3">
    <source>
        <dbReference type="Proteomes" id="UP000472580"/>
    </source>
</evidence>
<keyword evidence="3" id="KW-1185">Reference proteome</keyword>
<dbReference type="InterPro" id="IPR029044">
    <property type="entry name" value="Nucleotide-diphossugar_trans"/>
</dbReference>
<name>A0A6L6YFP0_9BURK</name>
<gene>
    <name evidence="2" type="ORF">E5987_04515</name>
</gene>
<dbReference type="Pfam" id="PF00535">
    <property type="entry name" value="Glycos_transf_2"/>
    <property type="match status" value="1"/>
</dbReference>
<reference evidence="2 3" key="1">
    <citation type="submission" date="2019-12" db="EMBL/GenBank/DDBJ databases">
        <title>Microbes associate with the intestines of laboratory mice.</title>
        <authorList>
            <person name="Navarre W."/>
            <person name="Wong E."/>
        </authorList>
    </citation>
    <scope>NUCLEOTIDE SEQUENCE [LARGE SCALE GENOMIC DNA]</scope>
    <source>
        <strain evidence="2 3">NM82_D38</strain>
    </source>
</reference>
<dbReference type="Gene3D" id="3.90.550.10">
    <property type="entry name" value="Spore Coat Polysaccharide Biosynthesis Protein SpsA, Chain A"/>
    <property type="match status" value="1"/>
</dbReference>
<dbReference type="CDD" id="cd00761">
    <property type="entry name" value="Glyco_tranf_GTA_type"/>
    <property type="match status" value="1"/>
</dbReference>
<organism evidence="2 3">
    <name type="scientific">Parasutterella muris</name>
    <dbReference type="NCBI Taxonomy" id="2565572"/>
    <lineage>
        <taxon>Bacteria</taxon>
        <taxon>Pseudomonadati</taxon>
        <taxon>Pseudomonadota</taxon>
        <taxon>Betaproteobacteria</taxon>
        <taxon>Burkholderiales</taxon>
        <taxon>Sutterellaceae</taxon>
        <taxon>Parasutterella</taxon>
    </lineage>
</organism>
<dbReference type="PANTHER" id="PTHR22916">
    <property type="entry name" value="GLYCOSYLTRANSFERASE"/>
    <property type="match status" value="1"/>
</dbReference>
<evidence type="ECO:0000259" key="1">
    <source>
        <dbReference type="Pfam" id="PF00535"/>
    </source>
</evidence>
<proteinExistence type="predicted"/>
<comment type="caution">
    <text evidence="2">The sequence shown here is derived from an EMBL/GenBank/DDBJ whole genome shotgun (WGS) entry which is preliminary data.</text>
</comment>
<dbReference type="EMBL" id="WSRP01000010">
    <property type="protein sequence ID" value="MVX56470.1"/>
    <property type="molecule type" value="Genomic_DNA"/>
</dbReference>
<dbReference type="Proteomes" id="UP000472580">
    <property type="component" value="Unassembled WGS sequence"/>
</dbReference>
<evidence type="ECO:0000313" key="2">
    <source>
        <dbReference type="EMBL" id="MVX56470.1"/>
    </source>
</evidence>
<dbReference type="OrthoDB" id="9786172at2"/>